<dbReference type="PANTHER" id="PTHR45947">
    <property type="entry name" value="SULFOQUINOVOSYL TRANSFERASE SQD2"/>
    <property type="match status" value="1"/>
</dbReference>
<evidence type="ECO:0000313" key="3">
    <source>
        <dbReference type="EMBL" id="MEN2766197.1"/>
    </source>
</evidence>
<dbReference type="EMBL" id="JBDIML010000001">
    <property type="protein sequence ID" value="MEN2766197.1"/>
    <property type="molecule type" value="Genomic_DNA"/>
</dbReference>
<dbReference type="InterPro" id="IPR023881">
    <property type="entry name" value="Thiol_BshA"/>
</dbReference>
<evidence type="ECO:0000313" key="4">
    <source>
        <dbReference type="Proteomes" id="UP001444625"/>
    </source>
</evidence>
<organism evidence="3 4">
    <name type="scientific">Ornithinibacillus xuwenensis</name>
    <dbReference type="NCBI Taxonomy" id="3144668"/>
    <lineage>
        <taxon>Bacteria</taxon>
        <taxon>Bacillati</taxon>
        <taxon>Bacillota</taxon>
        <taxon>Bacilli</taxon>
        <taxon>Bacillales</taxon>
        <taxon>Bacillaceae</taxon>
        <taxon>Ornithinibacillus</taxon>
    </lineage>
</organism>
<reference evidence="3 4" key="1">
    <citation type="submission" date="2024-05" db="EMBL/GenBank/DDBJ databases">
        <authorList>
            <person name="Haq I."/>
            <person name="Ullah Z."/>
            <person name="Ahmad R."/>
            <person name="Li M."/>
            <person name="Tong Y."/>
        </authorList>
    </citation>
    <scope>NUCLEOTIDE SEQUENCE [LARGE SCALE GENOMIC DNA]</scope>
    <source>
        <strain evidence="3 4">16A2E</strain>
    </source>
</reference>
<comment type="caution">
    <text evidence="3">The sequence shown here is derived from an EMBL/GenBank/DDBJ whole genome shotgun (WGS) entry which is preliminary data.</text>
</comment>
<feature type="domain" description="Glycosyltransferase subfamily 4-like N-terminal" evidence="2">
    <location>
        <begin position="12"/>
        <end position="177"/>
    </location>
</feature>
<dbReference type="Gene3D" id="3.40.50.2000">
    <property type="entry name" value="Glycogen Phosphorylase B"/>
    <property type="match status" value="2"/>
</dbReference>
<dbReference type="PANTHER" id="PTHR45947:SF3">
    <property type="entry name" value="SULFOQUINOVOSYL TRANSFERASE SQD2"/>
    <property type="match status" value="1"/>
</dbReference>
<evidence type="ECO:0000259" key="2">
    <source>
        <dbReference type="Pfam" id="PF13439"/>
    </source>
</evidence>
<dbReference type="Pfam" id="PF00534">
    <property type="entry name" value="Glycos_transf_1"/>
    <property type="match status" value="1"/>
</dbReference>
<proteinExistence type="predicted"/>
<evidence type="ECO:0000259" key="1">
    <source>
        <dbReference type="Pfam" id="PF00534"/>
    </source>
</evidence>
<dbReference type="SUPFAM" id="SSF53756">
    <property type="entry name" value="UDP-Glycosyltransferase/glycogen phosphorylase"/>
    <property type="match status" value="1"/>
</dbReference>
<dbReference type="InterPro" id="IPR050194">
    <property type="entry name" value="Glycosyltransferase_grp1"/>
</dbReference>
<gene>
    <name evidence="3" type="primary">bshA</name>
    <name evidence="3" type="ORF">ABC228_03280</name>
</gene>
<keyword evidence="4" id="KW-1185">Reference proteome</keyword>
<dbReference type="RefSeq" id="WP_345823651.1">
    <property type="nucleotide sequence ID" value="NZ_JBDIML010000001.1"/>
</dbReference>
<accession>A0ABU9XH60</accession>
<feature type="domain" description="Glycosyl transferase family 1" evidence="1">
    <location>
        <begin position="186"/>
        <end position="347"/>
    </location>
</feature>
<dbReference type="Pfam" id="PF13439">
    <property type="entry name" value="Glyco_transf_4"/>
    <property type="match status" value="1"/>
</dbReference>
<dbReference type="InterPro" id="IPR001296">
    <property type="entry name" value="Glyco_trans_1"/>
</dbReference>
<protein>
    <submittedName>
        <fullName evidence="3">N-acetyl-alpha-D-glucosaminyl L-malate synthase BshA</fullName>
    </submittedName>
</protein>
<name>A0ABU9XH60_9BACI</name>
<sequence>MKKIGITCYPSVGGSGVIATELGILLAEQGHEIHFITSSLPFRLNRVYPSIYYHEVEVSHYPVFQYPPYDLALATKMAEVIDREQLDILHVHYAMPHAICAILARDMAKRDVKIVTTLHGTDITVLGIDNTFKRMIKYGIEQSDAVTAVSEDLVRQTKSMIDVEKDISVIYNFINEQEYFKKNLTQIKSQYGISDDEKVVIHISNFRKVKRLEDIVHTFHLIKENVKAKLLLVGDGPEYSNTFNLVQKLGIQQDVLFVGKQKNISDLLSIADLNLLLSEKESFGLVLLEAMACEVPCIGTNVGGIPEVITHNETGYIVELGDIESAAAHATEILQNEDLLYTFSKNALHHVQEKFHSSIILRQYLDLYQKVLTENIE</sequence>
<dbReference type="NCBIfam" id="TIGR03999">
    <property type="entry name" value="thiol_BshA"/>
    <property type="match status" value="1"/>
</dbReference>
<dbReference type="InterPro" id="IPR028098">
    <property type="entry name" value="Glyco_trans_4-like_N"/>
</dbReference>
<dbReference type="Proteomes" id="UP001444625">
    <property type="component" value="Unassembled WGS sequence"/>
</dbReference>